<proteinExistence type="predicted"/>
<reference evidence="2 3" key="1">
    <citation type="journal article" date="2018" name="Microbes Environ.">
        <title>Comparative Genomic Insights into Endofungal Lifestyles of Two Bacterial Endosymbionts, Mycoavidus cysteinexigens and Burkholderia rhizoxinica.</title>
        <authorList>
            <person name="Sharmin D."/>
            <person name="Guo Y."/>
            <person name="Nishizawa T."/>
            <person name="Ohshima S."/>
            <person name="Sato Y."/>
            <person name="Takashima Y."/>
            <person name="Narisawa K."/>
            <person name="Ohta H."/>
        </authorList>
    </citation>
    <scope>NUCLEOTIDE SEQUENCE [LARGE SCALE GENOMIC DNA]</scope>
    <source>
        <strain evidence="2 3">B1-EB</strain>
    </source>
</reference>
<evidence type="ECO:0000313" key="2">
    <source>
        <dbReference type="EMBL" id="BBE09734.1"/>
    </source>
</evidence>
<dbReference type="EMBL" id="AP018150">
    <property type="protein sequence ID" value="BBE09734.1"/>
    <property type="molecule type" value="Genomic_DNA"/>
</dbReference>
<protein>
    <recommendedName>
        <fullName evidence="4">Tail fiber assembly protein</fullName>
    </recommendedName>
</protein>
<organism evidence="2 3">
    <name type="scientific">Mycoavidus cysteinexigens</name>
    <dbReference type="NCBI Taxonomy" id="1553431"/>
    <lineage>
        <taxon>Bacteria</taxon>
        <taxon>Pseudomonadati</taxon>
        <taxon>Pseudomonadota</taxon>
        <taxon>Betaproteobacteria</taxon>
        <taxon>Burkholderiales</taxon>
        <taxon>Burkholderiaceae</taxon>
        <taxon>Mycoavidus</taxon>
    </lineage>
</organism>
<dbReference type="InterPro" id="IPR003458">
    <property type="entry name" value="Phage_T4_Gp38_tail_assem"/>
</dbReference>
<sequence>MTFYYSKSEPGFYCVGIHGDNIPKDAVSITQEEHTALLNAQSKGKWIQSNENGYPVAVDPPPLTPEEWADINLRCRQARLSQAALKVAPLQDAVDLNIATDDEKQLLKEWKLYRVALNRIEQHSSLSAEIEWPKPPDEN</sequence>
<evidence type="ECO:0000313" key="1">
    <source>
        <dbReference type="EMBL" id="BBE09622.1"/>
    </source>
</evidence>
<name>A0A2Z6EW82_9BURK</name>
<dbReference type="Pfam" id="PF02413">
    <property type="entry name" value="Caudo_TAP"/>
    <property type="match status" value="1"/>
</dbReference>
<dbReference type="RefSeq" id="WP_045361453.1">
    <property type="nucleotide sequence ID" value="NZ_AP018150.1"/>
</dbReference>
<evidence type="ECO:0000313" key="3">
    <source>
        <dbReference type="Proteomes" id="UP000282597"/>
    </source>
</evidence>
<dbReference type="KEGG" id="mcys:MCB1EB_1573"/>
<dbReference type="KEGG" id="mcys:MCB1EB_1461"/>
<keyword evidence="3" id="KW-1185">Reference proteome</keyword>
<dbReference type="AlphaFoldDB" id="A0A2Z6EW82"/>
<gene>
    <name evidence="1" type="ORF">MCB1EB_1461</name>
    <name evidence="2" type="ORF">MCB1EB_1573</name>
</gene>
<accession>A0A2Z6EW82</accession>
<evidence type="ECO:0008006" key="4">
    <source>
        <dbReference type="Google" id="ProtNLM"/>
    </source>
</evidence>
<dbReference type="Proteomes" id="UP000282597">
    <property type="component" value="Chromosome"/>
</dbReference>
<dbReference type="EMBL" id="AP018150">
    <property type="protein sequence ID" value="BBE09622.1"/>
    <property type="molecule type" value="Genomic_DNA"/>
</dbReference>